<name>A0ABZ2KAH4_9BACT</name>
<dbReference type="Pfam" id="PF08327">
    <property type="entry name" value="AHSA1"/>
    <property type="match status" value="1"/>
</dbReference>
<evidence type="ECO:0000259" key="2">
    <source>
        <dbReference type="Pfam" id="PF08327"/>
    </source>
</evidence>
<dbReference type="EMBL" id="CP089982">
    <property type="protein sequence ID" value="WXA95667.1"/>
    <property type="molecule type" value="Genomic_DNA"/>
</dbReference>
<protein>
    <submittedName>
        <fullName evidence="3">SRPBCC family protein</fullName>
    </submittedName>
</protein>
<dbReference type="InterPro" id="IPR013538">
    <property type="entry name" value="ASHA1/2-like_C"/>
</dbReference>
<dbReference type="CDD" id="cd08900">
    <property type="entry name" value="SRPBCC_CalC_Aha1-like_7"/>
    <property type="match status" value="1"/>
</dbReference>
<dbReference type="Proteomes" id="UP001379533">
    <property type="component" value="Chromosome"/>
</dbReference>
<dbReference type="RefSeq" id="WP_394846274.1">
    <property type="nucleotide sequence ID" value="NZ_CP089982.1"/>
</dbReference>
<evidence type="ECO:0000313" key="4">
    <source>
        <dbReference type="Proteomes" id="UP001379533"/>
    </source>
</evidence>
<evidence type="ECO:0000256" key="1">
    <source>
        <dbReference type="ARBA" id="ARBA00006817"/>
    </source>
</evidence>
<dbReference type="InterPro" id="IPR023393">
    <property type="entry name" value="START-like_dom_sf"/>
</dbReference>
<organism evidence="3 4">
    <name type="scientific">Pendulispora brunnea</name>
    <dbReference type="NCBI Taxonomy" id="2905690"/>
    <lineage>
        <taxon>Bacteria</taxon>
        <taxon>Pseudomonadati</taxon>
        <taxon>Myxococcota</taxon>
        <taxon>Myxococcia</taxon>
        <taxon>Myxococcales</taxon>
        <taxon>Sorangiineae</taxon>
        <taxon>Pendulisporaceae</taxon>
        <taxon>Pendulispora</taxon>
    </lineage>
</organism>
<reference evidence="3 4" key="1">
    <citation type="submission" date="2021-12" db="EMBL/GenBank/DDBJ databases">
        <title>Discovery of the Pendulisporaceae a myxobacterial family with distinct sporulation behavior and unique specialized metabolism.</title>
        <authorList>
            <person name="Garcia R."/>
            <person name="Popoff A."/>
            <person name="Bader C.D."/>
            <person name="Loehr J."/>
            <person name="Walesch S."/>
            <person name="Walt C."/>
            <person name="Boldt J."/>
            <person name="Bunk B."/>
            <person name="Haeckl F.J.F.P.J."/>
            <person name="Gunesch A.P."/>
            <person name="Birkelbach J."/>
            <person name="Nuebel U."/>
            <person name="Pietschmann T."/>
            <person name="Bach T."/>
            <person name="Mueller R."/>
        </authorList>
    </citation>
    <scope>NUCLEOTIDE SEQUENCE [LARGE SCALE GENOMIC DNA]</scope>
    <source>
        <strain evidence="3 4">MSr12523</strain>
    </source>
</reference>
<accession>A0ABZ2KAH4</accession>
<proteinExistence type="inferred from homology"/>
<comment type="similarity">
    <text evidence="1">Belongs to the AHA1 family.</text>
</comment>
<gene>
    <name evidence="3" type="ORF">LZC95_02270</name>
</gene>
<feature type="domain" description="Activator of Hsp90 ATPase homologue 1/2-like C-terminal" evidence="2">
    <location>
        <begin position="15"/>
        <end position="156"/>
    </location>
</feature>
<dbReference type="Gene3D" id="3.30.530.20">
    <property type="match status" value="1"/>
</dbReference>
<evidence type="ECO:0000313" key="3">
    <source>
        <dbReference type="EMBL" id="WXA95667.1"/>
    </source>
</evidence>
<keyword evidence="4" id="KW-1185">Reference proteome</keyword>
<dbReference type="SUPFAM" id="SSF55961">
    <property type="entry name" value="Bet v1-like"/>
    <property type="match status" value="1"/>
</dbReference>
<sequence>MSVVHSTFSLERQYKAAPARVFAAFANPETKRRWFVEGEGWRVNEYAGDFRVGGVETSRFTFAGSKEKGAPPAGTPIANDTVYQDIVPNERIVFAYTMTVGDKRISASLATVEIVPSGTGTKLTYTEQGAYFDGSDDPRMRQEGWTQLFASLERELDRA</sequence>